<dbReference type="PROSITE" id="PS50943">
    <property type="entry name" value="HTH_CROC1"/>
    <property type="match status" value="1"/>
</dbReference>
<dbReference type="OrthoDB" id="6386941at2"/>
<feature type="domain" description="HTH cro/C1-type" evidence="2">
    <location>
        <begin position="5"/>
        <end position="59"/>
    </location>
</feature>
<dbReference type="Proteomes" id="UP000217065">
    <property type="component" value="Unassembled WGS sequence"/>
</dbReference>
<dbReference type="PANTHER" id="PTHR46558:SF4">
    <property type="entry name" value="DNA-BIDING PHAGE PROTEIN"/>
    <property type="match status" value="1"/>
</dbReference>
<dbReference type="AlphaFoldDB" id="A0A264W7B9"/>
<name>A0A264W7B9_9BACL</name>
<dbReference type="SUPFAM" id="SSF47413">
    <property type="entry name" value="lambda repressor-like DNA-binding domains"/>
    <property type="match status" value="1"/>
</dbReference>
<dbReference type="SMART" id="SM00530">
    <property type="entry name" value="HTH_XRE"/>
    <property type="match status" value="1"/>
</dbReference>
<reference evidence="3 4" key="1">
    <citation type="submission" date="2017-07" db="EMBL/GenBank/DDBJ databases">
        <title>Tetzosporium hominis gen.nov. sp.nov.</title>
        <authorList>
            <person name="Tetz G."/>
            <person name="Tetz V."/>
        </authorList>
    </citation>
    <scope>NUCLEOTIDE SEQUENCE [LARGE SCALE GENOMIC DNA]</scope>
    <source>
        <strain evidence="3 4">VT-49</strain>
    </source>
</reference>
<dbReference type="InterPro" id="IPR001387">
    <property type="entry name" value="Cro/C1-type_HTH"/>
</dbReference>
<dbReference type="RefSeq" id="WP_094941388.1">
    <property type="nucleotide sequence ID" value="NZ_NOKQ01000128.1"/>
</dbReference>
<organism evidence="3 4">
    <name type="scientific">Tetzosporium hominis</name>
    <dbReference type="NCBI Taxonomy" id="2020506"/>
    <lineage>
        <taxon>Bacteria</taxon>
        <taxon>Bacillati</taxon>
        <taxon>Bacillota</taxon>
        <taxon>Bacilli</taxon>
        <taxon>Bacillales</taxon>
        <taxon>Caryophanaceae</taxon>
        <taxon>Tetzosporium</taxon>
    </lineage>
</organism>
<accession>A0A264W7B9</accession>
<proteinExistence type="predicted"/>
<dbReference type="InterPro" id="IPR010982">
    <property type="entry name" value="Lambda_DNA-bd_dom_sf"/>
</dbReference>
<evidence type="ECO:0000313" key="3">
    <source>
        <dbReference type="EMBL" id="OZS79482.1"/>
    </source>
</evidence>
<dbReference type="Gene3D" id="1.10.260.40">
    <property type="entry name" value="lambda repressor-like DNA-binding domains"/>
    <property type="match status" value="1"/>
</dbReference>
<dbReference type="Pfam" id="PF01381">
    <property type="entry name" value="HTH_3"/>
    <property type="match status" value="1"/>
</dbReference>
<dbReference type="GO" id="GO:0003677">
    <property type="term" value="F:DNA binding"/>
    <property type="evidence" value="ECO:0007669"/>
    <property type="project" value="UniProtKB-KW"/>
</dbReference>
<sequence length="77" mass="8827">MQEKLIILREKSGFNKSQMAKVIGVTPKTYVHKERGEYEFTQDEMFTLATFFDKKIDEIFLPRCHQNGDAVTGKGVG</sequence>
<evidence type="ECO:0000256" key="1">
    <source>
        <dbReference type="ARBA" id="ARBA00023125"/>
    </source>
</evidence>
<evidence type="ECO:0000313" key="4">
    <source>
        <dbReference type="Proteomes" id="UP000217065"/>
    </source>
</evidence>
<protein>
    <submittedName>
        <fullName evidence="3">Transcriptional regulator</fullName>
    </submittedName>
</protein>
<keyword evidence="4" id="KW-1185">Reference proteome</keyword>
<evidence type="ECO:0000259" key="2">
    <source>
        <dbReference type="PROSITE" id="PS50943"/>
    </source>
</evidence>
<comment type="caution">
    <text evidence="3">The sequence shown here is derived from an EMBL/GenBank/DDBJ whole genome shotgun (WGS) entry which is preliminary data.</text>
</comment>
<gene>
    <name evidence="3" type="ORF">CF394_00830</name>
</gene>
<dbReference type="EMBL" id="NOKQ01000128">
    <property type="protein sequence ID" value="OZS79482.1"/>
    <property type="molecule type" value="Genomic_DNA"/>
</dbReference>
<dbReference type="PANTHER" id="PTHR46558">
    <property type="entry name" value="TRACRIPTIONAL REGULATORY PROTEIN-RELATED-RELATED"/>
    <property type="match status" value="1"/>
</dbReference>
<keyword evidence="1" id="KW-0238">DNA-binding</keyword>
<dbReference type="CDD" id="cd00093">
    <property type="entry name" value="HTH_XRE"/>
    <property type="match status" value="1"/>
</dbReference>